<feature type="transmembrane region" description="Helical" evidence="1">
    <location>
        <begin position="487"/>
        <end position="508"/>
    </location>
</feature>
<dbReference type="InParanoid" id="A0A218ZFD2"/>
<feature type="transmembrane region" description="Helical" evidence="1">
    <location>
        <begin position="46"/>
        <end position="71"/>
    </location>
</feature>
<dbReference type="STRING" id="503106.A0A218ZFD2"/>
<feature type="transmembrane region" description="Helical" evidence="1">
    <location>
        <begin position="83"/>
        <end position="108"/>
    </location>
</feature>
<keyword evidence="1" id="KW-1133">Transmembrane helix</keyword>
<comment type="caution">
    <text evidence="3">The sequence shown here is derived from an EMBL/GenBank/DDBJ whole genome shotgun (WGS) entry which is preliminary data.</text>
</comment>
<reference evidence="3 4" key="1">
    <citation type="submission" date="2017-04" db="EMBL/GenBank/DDBJ databases">
        <title>Draft genome sequence of Marssonina coronaria NL1: causal agent of apple blotch.</title>
        <authorList>
            <person name="Cheng Q."/>
        </authorList>
    </citation>
    <scope>NUCLEOTIDE SEQUENCE [LARGE SCALE GENOMIC DNA]</scope>
    <source>
        <strain evidence="3 4">NL1</strain>
    </source>
</reference>
<protein>
    <recommendedName>
        <fullName evidence="2">Glycosyltransferase 2-like domain-containing protein</fullName>
    </recommendedName>
</protein>
<sequence>MYGTTKTSAYPTRGAQNALLVEFAPGNLSPAELEDALRTVKRPNMLINPVIVGLTLTLLVSVLGMGFRALAQEVQIDGDYTRLALLAVTPCQIFVSLFFMQIVVVNLFQMFGPISLVNINSKFYSGIAPRRLDRNRGGTANIFVNDDGKQLVSEEDARERREFYEEHSIGWVARPDHNAKRDVDEKAFIRKGKFKKASNMNYGLMISNRVEEKLIQVERADTWTQQNEMAAYDQCLAEVLAEEQGRAWAEGNIRIGDYILLIDSDTRVPADCLLDAASEMVQSLEVGILQYSSGVMQVTTSFFENGISFFTNLIYSAICYTVANGDVSPFVGHNAILSWSALQQVAYEDEEGYEKFWSESHVSEDFDISLRLQYAGYIIRLGSYASEGFKEGVSLSVYDKLNRWEKYAFGCNELLFHPFRYWFTRGPFTPLFRKFFFSNIRITSKVTILAYIGAYYAIGAAWILTIANYFLIGWFTGYLDKYYLDSFKVYFSLILVFSALGNVSLAVLRYRLDKRSLLGSLFENFKWLLLLTCFLGSISLHVSQSLLCHFFGIEMSWGSTAKEVENVTFFEELPRLGRRFKWTFAFCFTSTVVMIVLAVADFIPYYWRIKSFVAIYPLAIVVASHFALPIALNPALMTFTW</sequence>
<evidence type="ECO:0000313" key="4">
    <source>
        <dbReference type="Proteomes" id="UP000242519"/>
    </source>
</evidence>
<dbReference type="SUPFAM" id="SSF53448">
    <property type="entry name" value="Nucleotide-diphospho-sugar transferases"/>
    <property type="match status" value="1"/>
</dbReference>
<feature type="transmembrane region" description="Helical" evidence="1">
    <location>
        <begin position="612"/>
        <end position="632"/>
    </location>
</feature>
<keyword evidence="1" id="KW-0472">Membrane</keyword>
<proteinExistence type="predicted"/>
<name>A0A218ZFD2_9HELO</name>
<dbReference type="Pfam" id="PF13632">
    <property type="entry name" value="Glyco_trans_2_3"/>
    <property type="match status" value="1"/>
</dbReference>
<dbReference type="OrthoDB" id="38531at2759"/>
<dbReference type="PANTHER" id="PTHR35408:SF1">
    <property type="entry name" value="GLYCOSYLTRANSFERASE 2-LIKE DOMAIN-CONTAINING PROTEIN"/>
    <property type="match status" value="1"/>
</dbReference>
<accession>A0A218ZFD2</accession>
<dbReference type="EMBL" id="MZNU01000034">
    <property type="protein sequence ID" value="OWP06779.1"/>
    <property type="molecule type" value="Genomic_DNA"/>
</dbReference>
<evidence type="ECO:0000259" key="2">
    <source>
        <dbReference type="Pfam" id="PF13632"/>
    </source>
</evidence>
<keyword evidence="4" id="KW-1185">Reference proteome</keyword>
<dbReference type="PANTHER" id="PTHR35408">
    <property type="entry name" value="CHROMOSOME 15, WHOLE GENOME SHOTGUN SEQUENCE"/>
    <property type="match status" value="1"/>
</dbReference>
<evidence type="ECO:0000256" key="1">
    <source>
        <dbReference type="SAM" id="Phobius"/>
    </source>
</evidence>
<dbReference type="Proteomes" id="UP000242519">
    <property type="component" value="Unassembled WGS sequence"/>
</dbReference>
<evidence type="ECO:0000313" key="3">
    <source>
        <dbReference type="EMBL" id="OWP06779.1"/>
    </source>
</evidence>
<keyword evidence="1" id="KW-0812">Transmembrane</keyword>
<dbReference type="InterPro" id="IPR029044">
    <property type="entry name" value="Nucleotide-diphossugar_trans"/>
</dbReference>
<feature type="transmembrane region" description="Helical" evidence="1">
    <location>
        <begin position="582"/>
        <end position="600"/>
    </location>
</feature>
<dbReference type="InterPro" id="IPR001173">
    <property type="entry name" value="Glyco_trans_2-like"/>
</dbReference>
<gene>
    <name evidence="3" type="ORF">B2J93_8836</name>
</gene>
<feature type="transmembrane region" description="Helical" evidence="1">
    <location>
        <begin position="448"/>
        <end position="475"/>
    </location>
</feature>
<dbReference type="Gene3D" id="3.90.550.10">
    <property type="entry name" value="Spore Coat Polysaccharide Biosynthesis Protein SpsA, Chain A"/>
    <property type="match status" value="1"/>
</dbReference>
<dbReference type="AlphaFoldDB" id="A0A218ZFD2"/>
<feature type="domain" description="Glycosyltransferase 2-like" evidence="2">
    <location>
        <begin position="258"/>
        <end position="469"/>
    </location>
</feature>
<organism evidence="3 4">
    <name type="scientific">Diplocarpon coronariae</name>
    <dbReference type="NCBI Taxonomy" id="2795749"/>
    <lineage>
        <taxon>Eukaryota</taxon>
        <taxon>Fungi</taxon>
        <taxon>Dikarya</taxon>
        <taxon>Ascomycota</taxon>
        <taxon>Pezizomycotina</taxon>
        <taxon>Leotiomycetes</taxon>
        <taxon>Helotiales</taxon>
        <taxon>Drepanopezizaceae</taxon>
        <taxon>Diplocarpon</taxon>
    </lineage>
</organism>